<evidence type="ECO:0000313" key="2">
    <source>
        <dbReference type="EMBL" id="KAI1703279.1"/>
    </source>
</evidence>
<dbReference type="Proteomes" id="UP001201812">
    <property type="component" value="Unassembled WGS sequence"/>
</dbReference>
<evidence type="ECO:0000256" key="1">
    <source>
        <dbReference type="SAM" id="MobiDB-lite"/>
    </source>
</evidence>
<sequence length="120" mass="13915">MCLRRKFAKEESTEARLNEREKTVGSNLFAPGMPDRINYGRDNWDTISMGSSTRHTKFKEDVATVMTEPKQSKEAAIRHREMSSDGIEDKPPILITRDVSDFSRKSTTKYQEPHRNRKKP</sequence>
<feature type="compositionally biased region" description="Basic and acidic residues" evidence="1">
    <location>
        <begin position="70"/>
        <end position="91"/>
    </location>
</feature>
<organism evidence="2 3">
    <name type="scientific">Ditylenchus destructor</name>
    <dbReference type="NCBI Taxonomy" id="166010"/>
    <lineage>
        <taxon>Eukaryota</taxon>
        <taxon>Metazoa</taxon>
        <taxon>Ecdysozoa</taxon>
        <taxon>Nematoda</taxon>
        <taxon>Chromadorea</taxon>
        <taxon>Rhabditida</taxon>
        <taxon>Tylenchina</taxon>
        <taxon>Tylenchomorpha</taxon>
        <taxon>Sphaerularioidea</taxon>
        <taxon>Anguinidae</taxon>
        <taxon>Anguininae</taxon>
        <taxon>Ditylenchus</taxon>
    </lineage>
</organism>
<comment type="caution">
    <text evidence="2">The sequence shown here is derived from an EMBL/GenBank/DDBJ whole genome shotgun (WGS) entry which is preliminary data.</text>
</comment>
<evidence type="ECO:0000313" key="3">
    <source>
        <dbReference type="Proteomes" id="UP001201812"/>
    </source>
</evidence>
<gene>
    <name evidence="2" type="ORF">DdX_15014</name>
</gene>
<feature type="region of interest" description="Disordered" evidence="1">
    <location>
        <begin position="67"/>
        <end position="120"/>
    </location>
</feature>
<proteinExistence type="predicted"/>
<reference evidence="2" key="1">
    <citation type="submission" date="2022-01" db="EMBL/GenBank/DDBJ databases">
        <title>Genome Sequence Resource for Two Populations of Ditylenchus destructor, the Migratory Endoparasitic Phytonematode.</title>
        <authorList>
            <person name="Zhang H."/>
            <person name="Lin R."/>
            <person name="Xie B."/>
        </authorList>
    </citation>
    <scope>NUCLEOTIDE SEQUENCE</scope>
    <source>
        <strain evidence="2">BazhouSP</strain>
    </source>
</reference>
<accession>A0AAD4MW28</accession>
<name>A0AAD4MW28_9BILA</name>
<dbReference type="AlphaFoldDB" id="A0AAD4MW28"/>
<keyword evidence="3" id="KW-1185">Reference proteome</keyword>
<dbReference type="EMBL" id="JAKKPZ010000085">
    <property type="protein sequence ID" value="KAI1703279.1"/>
    <property type="molecule type" value="Genomic_DNA"/>
</dbReference>
<protein>
    <submittedName>
        <fullName evidence="2">Uncharacterized protein</fullName>
    </submittedName>
</protein>